<feature type="transmembrane region" description="Helical" evidence="2">
    <location>
        <begin position="63"/>
        <end position="85"/>
    </location>
</feature>
<protein>
    <submittedName>
        <fullName evidence="3">Uncharacterized protein</fullName>
    </submittedName>
</protein>
<evidence type="ECO:0000256" key="1">
    <source>
        <dbReference type="SAM" id="MobiDB-lite"/>
    </source>
</evidence>
<organism evidence="3 4">
    <name type="scientific">Micromonospora thermarum</name>
    <dbReference type="NCBI Taxonomy" id="2720024"/>
    <lineage>
        <taxon>Bacteria</taxon>
        <taxon>Bacillati</taxon>
        <taxon>Actinomycetota</taxon>
        <taxon>Actinomycetes</taxon>
        <taxon>Micromonosporales</taxon>
        <taxon>Micromonosporaceae</taxon>
        <taxon>Micromonospora</taxon>
    </lineage>
</organism>
<keyword evidence="4" id="KW-1185">Reference proteome</keyword>
<proteinExistence type="predicted"/>
<feature type="region of interest" description="Disordered" evidence="1">
    <location>
        <begin position="1"/>
        <end position="20"/>
    </location>
</feature>
<reference evidence="3 4" key="1">
    <citation type="submission" date="2020-03" db="EMBL/GenBank/DDBJ databases">
        <title>WGS of actinomycetes isolated from Thailand.</title>
        <authorList>
            <person name="Thawai C."/>
        </authorList>
    </citation>
    <scope>NUCLEOTIDE SEQUENCE [LARGE SCALE GENOMIC DNA]</scope>
    <source>
        <strain evidence="3 4">HSS6-12</strain>
    </source>
</reference>
<dbReference type="SUPFAM" id="SSF50969">
    <property type="entry name" value="YVTN repeat-like/Quinoprotein amine dehydrogenase"/>
    <property type="match status" value="1"/>
</dbReference>
<accession>A0ABX0Z4S7</accession>
<evidence type="ECO:0000256" key="2">
    <source>
        <dbReference type="SAM" id="Phobius"/>
    </source>
</evidence>
<dbReference type="Proteomes" id="UP000783871">
    <property type="component" value="Unassembled WGS sequence"/>
</dbReference>
<dbReference type="InterPro" id="IPR011044">
    <property type="entry name" value="Quino_amine_DH_bsu"/>
</dbReference>
<keyword evidence="2" id="KW-1133">Transmembrane helix</keyword>
<evidence type="ECO:0000313" key="4">
    <source>
        <dbReference type="Proteomes" id="UP000783871"/>
    </source>
</evidence>
<dbReference type="EMBL" id="JAATEO010000011">
    <property type="protein sequence ID" value="NJP32847.1"/>
    <property type="molecule type" value="Genomic_DNA"/>
</dbReference>
<keyword evidence="2" id="KW-0812">Transmembrane</keyword>
<keyword evidence="2" id="KW-0472">Membrane</keyword>
<comment type="caution">
    <text evidence="3">The sequence shown here is derived from an EMBL/GenBank/DDBJ whole genome shotgun (WGS) entry which is preliminary data.</text>
</comment>
<name>A0ABX0Z4S7_9ACTN</name>
<evidence type="ECO:0000313" key="3">
    <source>
        <dbReference type="EMBL" id="NJP32847.1"/>
    </source>
</evidence>
<gene>
    <name evidence="3" type="ORF">HCJ94_12825</name>
</gene>
<sequence>MNAARPRDNLTAPPARPTGVTRDELEQAVRETLTRQVAEPRLLAADHADVAIRRGQRAQRRRTAVGLALAAVTTVTVSTGIMQLVRDTSVPGPAVVVLGDPEDSGRPALTPALPFPAPAEPAAVDLIVGDVLLTTTERQVRLTGVGAVERAQRSPDAAGWLLVGTPSPAGRSLWVVRPNGVAQVLLAGAAEIALSRDGRLVAWREGGELIKGSIVNNQVMTVARHPLPAGAAPVGFVGDEVLLRLHAKRGGHGLWDPVTGRTATEGGAGTRHVYGVRPDGLVVGQVLAGTPRRPCLALLDPAKALTVVRTGCGPVLADDGRGAVSPDGRWLLVNGESGALLVDLDRMGGAPVARPAGPALTGPAAWTPDAAVHVVDGSRLARVDPEQVLAGQAVPSEPLAGVPADVRPLPVAGTGF</sequence>